<sequence>MAASFISSILMSLFLSHLFLVPPAATATTTGPSRSGGQLLKIACTIDGIADPKTWDYNLCIKVLKSNPKVASSPNLPTLAINIIKFGISNITNTHTHIKNSQERKNVGSAHRPALKASLKACDESYELILISFQSALGEVKDDKEYETATYDLLLARTDDLDGCKKALASKKVEDSSISSGNKFVNLFSTAADAVCTRL</sequence>
<protein>
    <recommendedName>
        <fullName evidence="2">Pectinesterase inhibitor domain-containing protein</fullName>
    </recommendedName>
</protein>
<evidence type="ECO:0000313" key="4">
    <source>
        <dbReference type="Proteomes" id="UP000834106"/>
    </source>
</evidence>
<feature type="domain" description="Pectinesterase inhibitor" evidence="2">
    <location>
        <begin position="35"/>
        <end position="194"/>
    </location>
</feature>
<dbReference type="Pfam" id="PF04043">
    <property type="entry name" value="PMEI"/>
    <property type="match status" value="1"/>
</dbReference>
<evidence type="ECO:0000256" key="1">
    <source>
        <dbReference type="SAM" id="SignalP"/>
    </source>
</evidence>
<feature type="signal peptide" evidence="1">
    <location>
        <begin position="1"/>
        <end position="27"/>
    </location>
</feature>
<dbReference type="GO" id="GO:0004857">
    <property type="term" value="F:enzyme inhibitor activity"/>
    <property type="evidence" value="ECO:0007669"/>
    <property type="project" value="InterPro"/>
</dbReference>
<dbReference type="NCBIfam" id="TIGR01614">
    <property type="entry name" value="PME_inhib"/>
    <property type="match status" value="1"/>
</dbReference>
<dbReference type="PANTHER" id="PTHR31890">
    <property type="entry name" value="PLANT INVERTASE/PECTIN METHYLESTERASE INHIBITOR SUPERFAMILY PROTEIN"/>
    <property type="match status" value="1"/>
</dbReference>
<dbReference type="EMBL" id="OU503050">
    <property type="protein sequence ID" value="CAI9778009.1"/>
    <property type="molecule type" value="Genomic_DNA"/>
</dbReference>
<name>A0AAD1ZZ03_9LAMI</name>
<reference evidence="3" key="1">
    <citation type="submission" date="2023-05" db="EMBL/GenBank/DDBJ databases">
        <authorList>
            <person name="Huff M."/>
        </authorList>
    </citation>
    <scope>NUCLEOTIDE SEQUENCE</scope>
</reference>
<proteinExistence type="predicted"/>
<evidence type="ECO:0000259" key="2">
    <source>
        <dbReference type="SMART" id="SM00856"/>
    </source>
</evidence>
<accession>A0AAD1ZZ03</accession>
<dbReference type="InterPro" id="IPR006501">
    <property type="entry name" value="Pectinesterase_inhib_dom"/>
</dbReference>
<dbReference type="Proteomes" id="UP000834106">
    <property type="component" value="Chromosome 15"/>
</dbReference>
<dbReference type="SUPFAM" id="SSF101148">
    <property type="entry name" value="Plant invertase/pectin methylesterase inhibitor"/>
    <property type="match status" value="1"/>
</dbReference>
<dbReference type="PANTHER" id="PTHR31890:SF9">
    <property type="entry name" value="PLANT INVERTASE_PECTIN METHYLESTERASE INHIBITOR SUPERFAMILY PROTEIN"/>
    <property type="match status" value="1"/>
</dbReference>
<dbReference type="InterPro" id="IPR034088">
    <property type="entry name" value="Pla_a_1-like"/>
</dbReference>
<dbReference type="SMART" id="SM00856">
    <property type="entry name" value="PMEI"/>
    <property type="match status" value="1"/>
</dbReference>
<dbReference type="InterPro" id="IPR035513">
    <property type="entry name" value="Invertase/methylesterase_inhib"/>
</dbReference>
<organism evidence="3 4">
    <name type="scientific">Fraxinus pennsylvanica</name>
    <dbReference type="NCBI Taxonomy" id="56036"/>
    <lineage>
        <taxon>Eukaryota</taxon>
        <taxon>Viridiplantae</taxon>
        <taxon>Streptophyta</taxon>
        <taxon>Embryophyta</taxon>
        <taxon>Tracheophyta</taxon>
        <taxon>Spermatophyta</taxon>
        <taxon>Magnoliopsida</taxon>
        <taxon>eudicotyledons</taxon>
        <taxon>Gunneridae</taxon>
        <taxon>Pentapetalae</taxon>
        <taxon>asterids</taxon>
        <taxon>lamiids</taxon>
        <taxon>Lamiales</taxon>
        <taxon>Oleaceae</taxon>
        <taxon>Oleeae</taxon>
        <taxon>Fraxinus</taxon>
    </lineage>
</organism>
<keyword evidence="1" id="KW-0732">Signal</keyword>
<dbReference type="CDD" id="cd15795">
    <property type="entry name" value="PMEI-Pla_a_1_like"/>
    <property type="match status" value="1"/>
</dbReference>
<dbReference type="AlphaFoldDB" id="A0AAD1ZZ03"/>
<gene>
    <name evidence="3" type="ORF">FPE_LOCUS25439</name>
</gene>
<evidence type="ECO:0000313" key="3">
    <source>
        <dbReference type="EMBL" id="CAI9778009.1"/>
    </source>
</evidence>
<dbReference type="Gene3D" id="1.20.140.40">
    <property type="entry name" value="Invertase/pectin methylesterase inhibitor family protein"/>
    <property type="match status" value="1"/>
</dbReference>
<feature type="chain" id="PRO_5042170337" description="Pectinesterase inhibitor domain-containing protein" evidence="1">
    <location>
        <begin position="28"/>
        <end position="199"/>
    </location>
</feature>
<keyword evidence="4" id="KW-1185">Reference proteome</keyword>